<dbReference type="PANTHER" id="PTHR24252">
    <property type="entry name" value="ACROSIN-RELATED"/>
    <property type="match status" value="1"/>
</dbReference>
<dbReference type="Proteomes" id="UP000727407">
    <property type="component" value="Unassembled WGS sequence"/>
</dbReference>
<dbReference type="InterPro" id="IPR018114">
    <property type="entry name" value="TRYPSIN_HIS"/>
</dbReference>
<dbReference type="InterPro" id="IPR001254">
    <property type="entry name" value="Trypsin_dom"/>
</dbReference>
<keyword evidence="2 7" id="KW-0378">Hydrolase</keyword>
<dbReference type="InterPro" id="IPR036055">
    <property type="entry name" value="LDL_receptor-like_sf"/>
</dbReference>
<dbReference type="SMART" id="SM00020">
    <property type="entry name" value="Tryp_SPc"/>
    <property type="match status" value="1"/>
</dbReference>
<sequence>MPPQSRRLSKLKIERKTRLRFALIILCCVLLTSVILALGLYYIIRHVDSKFFYCAQSRTFVPAVNACDGKFDCDAGEDELDCVSRLWANTTHPVRLMGKSLILQVFLNGKTWSTVCADDWRTQHSRLACQQLGYTKSPRSIQVPVRSLPPDLLSVFSALNNEGQDSSRSIQSLLRMRDKCSSGSVISLSCSDCGEVVGEDRIVGGADTTIESWPWQVSLHWDMQHVCGGSLISTRWIISAAHCFYGRNKELSQWSVVLGQTYLTSSWAVPVESIVMNQAYDPVSHDHDIAMVRLASEVLPGATIHPVCLPPYQLSISVGDNLVVTGWGVLHENGQLSGVLQKATVPLVALSTCSSASIYGSAVTPRMLCAGFLKGGADSCQGDSGGPLVFLSSRWQLVGVVSWGDGCARQGLPGVYTDVRELLNWIYIIMD</sequence>
<dbReference type="InterPro" id="IPR036772">
    <property type="entry name" value="SRCR-like_dom_sf"/>
</dbReference>
<evidence type="ECO:0000256" key="1">
    <source>
        <dbReference type="ARBA" id="ARBA00022670"/>
    </source>
</evidence>
<evidence type="ECO:0000256" key="8">
    <source>
        <dbReference type="SAM" id="Phobius"/>
    </source>
</evidence>
<evidence type="ECO:0000256" key="3">
    <source>
        <dbReference type="ARBA" id="ARBA00022825"/>
    </source>
</evidence>
<dbReference type="InterPro" id="IPR002172">
    <property type="entry name" value="LDrepeatLR_classA_rpt"/>
</dbReference>
<organism evidence="11 12">
    <name type="scientific">Clarias magur</name>
    <name type="common">Asian catfish</name>
    <name type="synonym">Macropteronotus magur</name>
    <dbReference type="NCBI Taxonomy" id="1594786"/>
    <lineage>
        <taxon>Eukaryota</taxon>
        <taxon>Metazoa</taxon>
        <taxon>Chordata</taxon>
        <taxon>Craniata</taxon>
        <taxon>Vertebrata</taxon>
        <taxon>Euteleostomi</taxon>
        <taxon>Actinopterygii</taxon>
        <taxon>Neopterygii</taxon>
        <taxon>Teleostei</taxon>
        <taxon>Ostariophysi</taxon>
        <taxon>Siluriformes</taxon>
        <taxon>Clariidae</taxon>
        <taxon>Clarias</taxon>
    </lineage>
</organism>
<evidence type="ECO:0000256" key="7">
    <source>
        <dbReference type="RuleBase" id="RU363034"/>
    </source>
</evidence>
<dbReference type="PROSITE" id="PS50240">
    <property type="entry name" value="TRYPSIN_DOM"/>
    <property type="match status" value="1"/>
</dbReference>
<keyword evidence="3 7" id="KW-0720">Serine protease</keyword>
<dbReference type="CDD" id="cd00112">
    <property type="entry name" value="LDLa"/>
    <property type="match status" value="1"/>
</dbReference>
<dbReference type="SUPFAM" id="SSF56487">
    <property type="entry name" value="SRCR-like"/>
    <property type="match status" value="1"/>
</dbReference>
<dbReference type="SUPFAM" id="SSF57424">
    <property type="entry name" value="LDL receptor-like module"/>
    <property type="match status" value="1"/>
</dbReference>
<proteinExistence type="predicted"/>
<feature type="transmembrane region" description="Helical" evidence="8">
    <location>
        <begin position="21"/>
        <end position="44"/>
    </location>
</feature>
<evidence type="ECO:0000256" key="2">
    <source>
        <dbReference type="ARBA" id="ARBA00022801"/>
    </source>
</evidence>
<keyword evidence="5" id="KW-0325">Glycoprotein</keyword>
<dbReference type="InterPro" id="IPR043504">
    <property type="entry name" value="Peptidase_S1_PA_chymotrypsin"/>
</dbReference>
<evidence type="ECO:0000256" key="4">
    <source>
        <dbReference type="ARBA" id="ARBA00023157"/>
    </source>
</evidence>
<dbReference type="Pfam" id="PF15494">
    <property type="entry name" value="SRCR_2"/>
    <property type="match status" value="1"/>
</dbReference>
<dbReference type="CDD" id="cd00190">
    <property type="entry name" value="Tryp_SPc"/>
    <property type="match status" value="1"/>
</dbReference>
<dbReference type="SMART" id="SM00202">
    <property type="entry name" value="SR"/>
    <property type="match status" value="1"/>
</dbReference>
<feature type="disulfide bond" evidence="6">
    <location>
        <begin position="129"/>
        <end position="190"/>
    </location>
</feature>
<evidence type="ECO:0000313" key="12">
    <source>
        <dbReference type="Proteomes" id="UP000727407"/>
    </source>
</evidence>
<dbReference type="FunFam" id="2.40.10.10:FF:000003">
    <property type="entry name" value="Transmembrane serine protease 3"/>
    <property type="match status" value="1"/>
</dbReference>
<keyword evidence="1 7" id="KW-0645">Protease</keyword>
<keyword evidence="8" id="KW-1133">Transmembrane helix</keyword>
<evidence type="ECO:0000313" key="11">
    <source>
        <dbReference type="EMBL" id="KAF5896573.1"/>
    </source>
</evidence>
<dbReference type="InterPro" id="IPR033116">
    <property type="entry name" value="TRYPSIN_SER"/>
</dbReference>
<comment type="caution">
    <text evidence="6">Lacks conserved residue(s) required for the propagation of feature annotation.</text>
</comment>
<dbReference type="Gene3D" id="2.40.10.10">
    <property type="entry name" value="Trypsin-like serine proteases"/>
    <property type="match status" value="2"/>
</dbReference>
<gene>
    <name evidence="11" type="ORF">DAT39_013698</name>
</gene>
<feature type="disulfide bond" evidence="6">
    <location>
        <begin position="116"/>
        <end position="180"/>
    </location>
</feature>
<evidence type="ECO:0000256" key="5">
    <source>
        <dbReference type="ARBA" id="ARBA00023180"/>
    </source>
</evidence>
<evidence type="ECO:0000259" key="9">
    <source>
        <dbReference type="PROSITE" id="PS50240"/>
    </source>
</evidence>
<dbReference type="InterPro" id="IPR009003">
    <property type="entry name" value="Peptidase_S1_PA"/>
</dbReference>
<feature type="domain" description="SRCR" evidence="10">
    <location>
        <begin position="84"/>
        <end position="191"/>
    </location>
</feature>
<evidence type="ECO:0000256" key="6">
    <source>
        <dbReference type="PROSITE-ProRule" id="PRU00196"/>
    </source>
</evidence>
<dbReference type="AlphaFoldDB" id="A0A8J4TXW6"/>
<dbReference type="PANTHER" id="PTHR24252:SF27">
    <property type="entry name" value="TRANSMEMBRANE PROTEASE SERINE 3-LIKE"/>
    <property type="match status" value="1"/>
</dbReference>
<keyword evidence="8" id="KW-0472">Membrane</keyword>
<dbReference type="OrthoDB" id="6380398at2759"/>
<dbReference type="GO" id="GO:0016020">
    <property type="term" value="C:membrane"/>
    <property type="evidence" value="ECO:0007669"/>
    <property type="project" value="InterPro"/>
</dbReference>
<evidence type="ECO:0000259" key="10">
    <source>
        <dbReference type="PROSITE" id="PS50287"/>
    </source>
</evidence>
<dbReference type="SUPFAM" id="SSF50494">
    <property type="entry name" value="Trypsin-like serine proteases"/>
    <property type="match status" value="1"/>
</dbReference>
<dbReference type="Pfam" id="PF00089">
    <property type="entry name" value="Trypsin"/>
    <property type="match status" value="1"/>
</dbReference>
<feature type="domain" description="Peptidase S1" evidence="9">
    <location>
        <begin position="202"/>
        <end position="431"/>
    </location>
</feature>
<dbReference type="GO" id="GO:0006508">
    <property type="term" value="P:proteolysis"/>
    <property type="evidence" value="ECO:0007669"/>
    <property type="project" value="UniProtKB-KW"/>
</dbReference>
<dbReference type="PROSITE" id="PS50287">
    <property type="entry name" value="SRCR_2"/>
    <property type="match status" value="1"/>
</dbReference>
<accession>A0A8J4TXW6</accession>
<dbReference type="InterPro" id="IPR001314">
    <property type="entry name" value="Peptidase_S1A"/>
</dbReference>
<dbReference type="PROSITE" id="PS00135">
    <property type="entry name" value="TRYPSIN_SER"/>
    <property type="match status" value="1"/>
</dbReference>
<keyword evidence="12" id="KW-1185">Reference proteome</keyword>
<keyword evidence="4 6" id="KW-1015">Disulfide bond</keyword>
<protein>
    <submittedName>
        <fullName evidence="11">Transmembrane protease serine 4-like isoform X1</fullName>
    </submittedName>
</protein>
<comment type="caution">
    <text evidence="11">The sequence shown here is derived from an EMBL/GenBank/DDBJ whole genome shotgun (WGS) entry which is preliminary data.</text>
</comment>
<reference evidence="11" key="1">
    <citation type="submission" date="2020-07" db="EMBL/GenBank/DDBJ databases">
        <title>Clarias magur genome sequencing, assembly and annotation.</title>
        <authorList>
            <person name="Kushwaha B."/>
            <person name="Kumar R."/>
            <person name="Das P."/>
            <person name="Joshi C.G."/>
            <person name="Kumar D."/>
            <person name="Nagpure N.S."/>
            <person name="Pandey M."/>
            <person name="Agarwal S."/>
            <person name="Srivastava S."/>
            <person name="Singh M."/>
            <person name="Sahoo L."/>
            <person name="Jayasankar P."/>
            <person name="Meher P.K."/>
            <person name="Koringa P.G."/>
            <person name="Iquebal M.A."/>
            <person name="Das S.P."/>
            <person name="Bit A."/>
            <person name="Patnaik S."/>
            <person name="Patel N."/>
            <person name="Shah T.M."/>
            <person name="Hinsu A."/>
            <person name="Jena J.K."/>
        </authorList>
    </citation>
    <scope>NUCLEOTIDE SEQUENCE</scope>
    <source>
        <strain evidence="11">CIFAMagur01</strain>
        <tissue evidence="11">Testis</tissue>
    </source>
</reference>
<keyword evidence="8 11" id="KW-0812">Transmembrane</keyword>
<dbReference type="EMBL" id="QNUK01000271">
    <property type="protein sequence ID" value="KAF5896573.1"/>
    <property type="molecule type" value="Genomic_DNA"/>
</dbReference>
<name>A0A8J4TXW6_CLAMG</name>
<dbReference type="GO" id="GO:0004252">
    <property type="term" value="F:serine-type endopeptidase activity"/>
    <property type="evidence" value="ECO:0007669"/>
    <property type="project" value="InterPro"/>
</dbReference>
<feature type="non-terminal residue" evidence="11">
    <location>
        <position position="431"/>
    </location>
</feature>
<dbReference type="PROSITE" id="PS00134">
    <property type="entry name" value="TRYPSIN_HIS"/>
    <property type="match status" value="1"/>
</dbReference>
<dbReference type="Gene3D" id="4.10.400.10">
    <property type="entry name" value="Low-density Lipoprotein Receptor"/>
    <property type="match status" value="1"/>
</dbReference>
<dbReference type="Gene3D" id="3.10.250.10">
    <property type="entry name" value="SRCR-like domain"/>
    <property type="match status" value="1"/>
</dbReference>
<dbReference type="InterPro" id="IPR001190">
    <property type="entry name" value="SRCR"/>
</dbReference>
<dbReference type="PRINTS" id="PR00722">
    <property type="entry name" value="CHYMOTRYPSIN"/>
</dbReference>